<evidence type="ECO:0000256" key="6">
    <source>
        <dbReference type="RuleBase" id="RU361264"/>
    </source>
</evidence>
<feature type="region of interest" description="Disordered" evidence="7">
    <location>
        <begin position="214"/>
        <end position="312"/>
    </location>
</feature>
<feature type="transmembrane region" description="Helical" evidence="6">
    <location>
        <begin position="94"/>
        <end position="113"/>
    </location>
</feature>
<dbReference type="PANTHER" id="PTHR12822:SF2">
    <property type="entry name" value="PROTEIN YIPF"/>
    <property type="match status" value="1"/>
</dbReference>
<dbReference type="InterPro" id="IPR006977">
    <property type="entry name" value="Yip1_dom"/>
</dbReference>
<accession>E4XTK8</accession>
<comment type="similarity">
    <text evidence="2 6">Belongs to the YIP1 family.</text>
</comment>
<evidence type="ECO:0000313" key="10">
    <source>
        <dbReference type="Proteomes" id="UP000001307"/>
    </source>
</evidence>
<dbReference type="GO" id="GO:0031267">
    <property type="term" value="F:small GTPase binding"/>
    <property type="evidence" value="ECO:0007669"/>
    <property type="project" value="InterPro"/>
</dbReference>
<dbReference type="PANTHER" id="PTHR12822">
    <property type="entry name" value="PROTEIN YIPF"/>
    <property type="match status" value="1"/>
</dbReference>
<sequence>MMPREDFLKNLRGKPDLYGPFWVAVTLCFSTAICGNLANFVQKRGDPAYVYAPEFERVTSAASAIFGYVFVFPMFLSVVMYYSKIMSGFSAVELLTAYGYSLSIFIPISFFWIIPVEFIRWLLVIFASVISGAVVGLPIYNGLKAVTNKQKAYAVLALAIVANLSLSVGFKMYFFEAPLINNPVAPLIPADIKPVVPENPVEEIETIVDDAPALENPVVPQDAEPVVPEVEEKASEEEEPMVAEAQVVNAEEPGVEEPMDPPVEAPAQEEDPAETAREEHVEEVLHQLPRVASPVQQEAVEVPAVEAPAAEG</sequence>
<dbReference type="Pfam" id="PF04893">
    <property type="entry name" value="Yip1"/>
    <property type="match status" value="1"/>
</dbReference>
<evidence type="ECO:0000256" key="7">
    <source>
        <dbReference type="SAM" id="MobiDB-lite"/>
    </source>
</evidence>
<evidence type="ECO:0000256" key="3">
    <source>
        <dbReference type="ARBA" id="ARBA00022692"/>
    </source>
</evidence>
<protein>
    <recommendedName>
        <fullName evidence="6">Protein YIPF</fullName>
    </recommendedName>
</protein>
<evidence type="ECO:0000256" key="2">
    <source>
        <dbReference type="ARBA" id="ARBA00010596"/>
    </source>
</evidence>
<reference evidence="9" key="1">
    <citation type="journal article" date="2010" name="Science">
        <title>Plasticity of animal genome architecture unmasked by rapid evolution of a pelagic tunicate.</title>
        <authorList>
            <person name="Denoeud F."/>
            <person name="Henriet S."/>
            <person name="Mungpakdee S."/>
            <person name="Aury J.M."/>
            <person name="Da Silva C."/>
            <person name="Brinkmann H."/>
            <person name="Mikhaleva J."/>
            <person name="Olsen L.C."/>
            <person name="Jubin C."/>
            <person name="Canestro C."/>
            <person name="Bouquet J.M."/>
            <person name="Danks G."/>
            <person name="Poulain J."/>
            <person name="Campsteijn C."/>
            <person name="Adamski M."/>
            <person name="Cross I."/>
            <person name="Yadetie F."/>
            <person name="Muffato M."/>
            <person name="Louis A."/>
            <person name="Butcher S."/>
            <person name="Tsagkogeorga G."/>
            <person name="Konrad A."/>
            <person name="Singh S."/>
            <person name="Jensen M.F."/>
            <person name="Cong E.H."/>
            <person name="Eikeseth-Otteraa H."/>
            <person name="Noel B."/>
            <person name="Anthouard V."/>
            <person name="Porcel B.M."/>
            <person name="Kachouri-Lafond R."/>
            <person name="Nishino A."/>
            <person name="Ugolini M."/>
            <person name="Chourrout P."/>
            <person name="Nishida H."/>
            <person name="Aasland R."/>
            <person name="Huzurbazar S."/>
            <person name="Westhof E."/>
            <person name="Delsuc F."/>
            <person name="Lehrach H."/>
            <person name="Reinhardt R."/>
            <person name="Weissenbach J."/>
            <person name="Roy S.W."/>
            <person name="Artiguenave F."/>
            <person name="Postlethwait J.H."/>
            <person name="Manak J.R."/>
            <person name="Thompson E.M."/>
            <person name="Jaillon O."/>
            <person name="Du Pasquier L."/>
            <person name="Boudinot P."/>
            <person name="Liberles D.A."/>
            <person name="Volff J.N."/>
            <person name="Philippe H."/>
            <person name="Lenhard B."/>
            <person name="Roest Crollius H."/>
            <person name="Wincker P."/>
            <person name="Chourrout D."/>
        </authorList>
    </citation>
    <scope>NUCLEOTIDE SEQUENCE [LARGE SCALE GENOMIC DNA]</scope>
</reference>
<dbReference type="OrthoDB" id="10256463at2759"/>
<feature type="domain" description="Yip1" evidence="8">
    <location>
        <begin position="3"/>
        <end position="162"/>
    </location>
</feature>
<dbReference type="Proteomes" id="UP000001307">
    <property type="component" value="Unassembled WGS sequence"/>
</dbReference>
<dbReference type="InParanoid" id="E4XTK8"/>
<dbReference type="InterPro" id="IPR039765">
    <property type="entry name" value="Yip5/YIPF1/YIPF2"/>
</dbReference>
<dbReference type="GO" id="GO:0000139">
    <property type="term" value="C:Golgi membrane"/>
    <property type="evidence" value="ECO:0007669"/>
    <property type="project" value="UniProtKB-SubCell"/>
</dbReference>
<proteinExistence type="inferred from homology"/>
<keyword evidence="10" id="KW-1185">Reference proteome</keyword>
<evidence type="ECO:0000313" key="9">
    <source>
        <dbReference type="EMBL" id="CBY13070.1"/>
    </source>
</evidence>
<evidence type="ECO:0000259" key="8">
    <source>
        <dbReference type="Pfam" id="PF04893"/>
    </source>
</evidence>
<feature type="transmembrane region" description="Helical" evidence="6">
    <location>
        <begin position="21"/>
        <end position="41"/>
    </location>
</feature>
<keyword evidence="5 6" id="KW-0472">Membrane</keyword>
<feature type="transmembrane region" description="Helical" evidence="6">
    <location>
        <begin position="152"/>
        <end position="174"/>
    </location>
</feature>
<keyword evidence="4 6" id="KW-1133">Transmembrane helix</keyword>
<dbReference type="FunCoup" id="E4XTK8">
    <property type="interactions" value="67"/>
</dbReference>
<feature type="transmembrane region" description="Helical" evidence="6">
    <location>
        <begin position="119"/>
        <end position="140"/>
    </location>
</feature>
<feature type="transmembrane region" description="Helical" evidence="6">
    <location>
        <begin position="61"/>
        <end position="82"/>
    </location>
</feature>
<feature type="compositionally biased region" description="Basic and acidic residues" evidence="7">
    <location>
        <begin position="274"/>
        <end position="285"/>
    </location>
</feature>
<evidence type="ECO:0000256" key="4">
    <source>
        <dbReference type="ARBA" id="ARBA00022989"/>
    </source>
</evidence>
<feature type="compositionally biased region" description="Low complexity" evidence="7">
    <location>
        <begin position="217"/>
        <end position="228"/>
    </location>
</feature>
<comment type="subcellular location">
    <subcellularLocation>
        <location evidence="6">Golgi apparatus membrane</location>
        <topology evidence="6">Multi-pass membrane protein</topology>
    </subcellularLocation>
    <subcellularLocation>
        <location evidence="1">Membrane</location>
        <topology evidence="1">Multi-pass membrane protein</topology>
    </subcellularLocation>
</comment>
<feature type="compositionally biased region" description="Low complexity" evidence="7">
    <location>
        <begin position="294"/>
        <end position="312"/>
    </location>
</feature>
<dbReference type="AlphaFoldDB" id="E4XTK8"/>
<gene>
    <name evidence="9" type="ORF">GSOID_T00003814001</name>
</gene>
<name>E4XTK8_OIKDI</name>
<evidence type="ECO:0000256" key="1">
    <source>
        <dbReference type="ARBA" id="ARBA00004141"/>
    </source>
</evidence>
<organism evidence="9">
    <name type="scientific">Oikopleura dioica</name>
    <name type="common">Tunicate</name>
    <dbReference type="NCBI Taxonomy" id="34765"/>
    <lineage>
        <taxon>Eukaryota</taxon>
        <taxon>Metazoa</taxon>
        <taxon>Chordata</taxon>
        <taxon>Tunicata</taxon>
        <taxon>Appendicularia</taxon>
        <taxon>Copelata</taxon>
        <taxon>Oikopleuridae</taxon>
        <taxon>Oikopleura</taxon>
    </lineage>
</organism>
<dbReference type="GO" id="GO:0016192">
    <property type="term" value="P:vesicle-mediated transport"/>
    <property type="evidence" value="ECO:0007669"/>
    <property type="project" value="InterPro"/>
</dbReference>
<keyword evidence="3 6" id="KW-0812">Transmembrane</keyword>
<evidence type="ECO:0000256" key="5">
    <source>
        <dbReference type="ARBA" id="ARBA00023136"/>
    </source>
</evidence>
<dbReference type="EMBL" id="FN653158">
    <property type="protein sequence ID" value="CBY13070.1"/>
    <property type="molecule type" value="Genomic_DNA"/>
</dbReference>